<protein>
    <recommendedName>
        <fullName evidence="4">Phage tail tape measure protein, TP901 family, core region</fullName>
    </recommendedName>
</protein>
<evidence type="ECO:0000313" key="2">
    <source>
        <dbReference type="EMBL" id="ENZ01692.1"/>
    </source>
</evidence>
<reference evidence="2 3" key="1">
    <citation type="submission" date="2013-01" db="EMBL/GenBank/DDBJ databases">
        <title>The Genome Sequence of Clostridium colicanis 209318.</title>
        <authorList>
            <consortium name="The Broad Institute Genome Sequencing Platform"/>
            <person name="Earl A."/>
            <person name="Ward D."/>
            <person name="Feldgarden M."/>
            <person name="Gevers D."/>
            <person name="Courvalin P."/>
            <person name="Lambert T."/>
            <person name="Walker B."/>
            <person name="Young S.K."/>
            <person name="Zeng Q."/>
            <person name="Gargeya S."/>
            <person name="Fitzgerald M."/>
            <person name="Haas B."/>
            <person name="Abouelleil A."/>
            <person name="Alvarado L."/>
            <person name="Arachchi H.M."/>
            <person name="Berlin A.M."/>
            <person name="Chapman S.B."/>
            <person name="Dewar J."/>
            <person name="Goldberg J."/>
            <person name="Griggs A."/>
            <person name="Gujja S."/>
            <person name="Hansen M."/>
            <person name="Howarth C."/>
            <person name="Imamovic A."/>
            <person name="Larimer J."/>
            <person name="McCowan C."/>
            <person name="Murphy C."/>
            <person name="Neiman D."/>
            <person name="Pearson M."/>
            <person name="Priest M."/>
            <person name="Roberts A."/>
            <person name="Saif S."/>
            <person name="Shea T."/>
            <person name="Sisk P."/>
            <person name="Sykes S."/>
            <person name="Wortman J."/>
            <person name="Nusbaum C."/>
            <person name="Birren B."/>
        </authorList>
    </citation>
    <scope>NUCLEOTIDE SEQUENCE [LARGE SCALE GENOMIC DNA]</scope>
    <source>
        <strain evidence="2 3">209318</strain>
    </source>
</reference>
<proteinExistence type="predicted"/>
<dbReference type="PATRIC" id="fig|999411.4.peg.899"/>
<dbReference type="RefSeq" id="WP_002597428.1">
    <property type="nucleotide sequence ID" value="NZ_KB850956.1"/>
</dbReference>
<name>N9Y1L7_9CLOT</name>
<organism evidence="2 3">
    <name type="scientific">Clostridium thermobutyricum</name>
    <dbReference type="NCBI Taxonomy" id="29372"/>
    <lineage>
        <taxon>Bacteria</taxon>
        <taxon>Bacillati</taxon>
        <taxon>Bacillota</taxon>
        <taxon>Clostridia</taxon>
        <taxon>Eubacteriales</taxon>
        <taxon>Clostridiaceae</taxon>
        <taxon>Clostridium</taxon>
    </lineage>
</organism>
<accession>N9Y1L7</accession>
<dbReference type="HOGENOM" id="CLU_330026_0_0_9"/>
<dbReference type="Proteomes" id="UP000013097">
    <property type="component" value="Unassembled WGS sequence"/>
</dbReference>
<sequence length="869" mass="93623">MSGENPSVELAPLRGSIVIDLDNFNEGIEEVENRVESLKELFDDISLNFNLDGIDEIQSQLSDVTSDLDTLNDMDVSPEINSDSISLVLTQINSVRESIDALKDENVDFDLRIDGLTSAILAIDELKEQLDAFKDSPDVGHVELTGIAAALAKLEELRTTAEESMFEVSEGTDESSNRFKQFGGIVSGVGKKLRHFGMQGTMMFTVPVVMGLVKASEASAKFGASINLAKNEFGKANTTVLDFSNNALKGLDMSNGAALSLTDTFGLSVNALGANKVQSAELSMELTRLAQNMNLGTGGAISLQDATQALTGMLGGQDYALKSMGISLSNTELNQAALNSQYHKAFKNLTPYQQAVIETKVVQDKLNKSLGPLNKNLNSQYGATERAKGSFTELAENLGSTLTPEIIGLTHIIEKLNNWFSHLSPHSKDLVKDAIIGAAVLPPLALAIGGVSSVVDVLSGALLFLADNPIVLAIAGISGFVLWCHHLADESKKSTEETKKNFMRLNKGITVPINEASKNGKEKLGGLSRYMLKTSYESTNKTSENFKTMGKNINSDVNSTKNNVSNKWGEMAHDVTNKSNSMSSNTTQTFRGMNKGINSSVNNTTSHVVGKFADMRNNVTSTSSNMNSTTTVTFSSMCNSISNSMDRAGDWIRSQWNQSYNDTEANVNNIERSAETHFNSIENSIGNYMNRVAMHIHSGWDAAVNATGRELDNLDSEAHQKWGGLESWWSNVVKDLPNDVNNIGGELEQAGSNIINSLLSGIEGAWGDVTSWIGNALSNLASSADSEAHHIISSIDGSHATGLNYVPWDGYNATLHKGEMVLTESEANQYRNGVGVGGNTNITVNTSSSDPYEIASSVRRTLNQLANGF</sequence>
<keyword evidence="3" id="KW-1185">Reference proteome</keyword>
<keyword evidence="1" id="KW-0175">Coiled coil</keyword>
<dbReference type="AlphaFoldDB" id="N9Y1L7"/>
<comment type="caution">
    <text evidence="2">The sequence shown here is derived from an EMBL/GenBank/DDBJ whole genome shotgun (WGS) entry which is preliminary data.</text>
</comment>
<evidence type="ECO:0008006" key="4">
    <source>
        <dbReference type="Google" id="ProtNLM"/>
    </source>
</evidence>
<evidence type="ECO:0000256" key="1">
    <source>
        <dbReference type="SAM" id="Coils"/>
    </source>
</evidence>
<gene>
    <name evidence="2" type="ORF">HMPREF1092_00926</name>
</gene>
<dbReference type="EMBL" id="AGYT01000008">
    <property type="protein sequence ID" value="ENZ01692.1"/>
    <property type="molecule type" value="Genomic_DNA"/>
</dbReference>
<feature type="coiled-coil region" evidence="1">
    <location>
        <begin position="21"/>
        <end position="74"/>
    </location>
</feature>
<evidence type="ECO:0000313" key="3">
    <source>
        <dbReference type="Proteomes" id="UP000013097"/>
    </source>
</evidence>